<evidence type="ECO:0000313" key="4">
    <source>
        <dbReference type="Proteomes" id="UP000247702"/>
    </source>
</evidence>
<evidence type="ECO:0000313" key="3">
    <source>
        <dbReference type="EMBL" id="GET00668.1"/>
    </source>
</evidence>
<sequence>MDEDYVADTAADVGADGLSSPPKENNTVSTSLSSPPNRAAAFSAPSNDASSSLNASMHARTMTPASPPNASPDKATADDSSVDQIPIPSPNFSFDRNDYQAAAAPNSASETLKNFPTNKALIDAVNNLSGNV</sequence>
<evidence type="ECO:0000313" key="2">
    <source>
        <dbReference type="EMBL" id="GBB99923.1"/>
    </source>
</evidence>
<dbReference type="EMBL" id="BEXD01002985">
    <property type="protein sequence ID" value="GBB99923.1"/>
    <property type="molecule type" value="Genomic_DNA"/>
</dbReference>
<reference evidence="3" key="2">
    <citation type="submission" date="2019-10" db="EMBL/GenBank/DDBJ databases">
        <title>Conservation and host-specific expression of non-tandemly repeated heterogenous ribosome RNA gene in arbuscular mycorrhizal fungi.</title>
        <authorList>
            <person name="Maeda T."/>
            <person name="Kobayashi Y."/>
            <person name="Nakagawa T."/>
            <person name="Ezawa T."/>
            <person name="Yamaguchi K."/>
            <person name="Bino T."/>
            <person name="Nishimoto Y."/>
            <person name="Shigenobu S."/>
            <person name="Kawaguchi M."/>
        </authorList>
    </citation>
    <scope>NUCLEOTIDE SEQUENCE</scope>
    <source>
        <strain evidence="3">HR1</strain>
    </source>
</reference>
<feature type="compositionally biased region" description="Polar residues" evidence="1">
    <location>
        <begin position="44"/>
        <end position="55"/>
    </location>
</feature>
<dbReference type="AlphaFoldDB" id="A0A2Z6RCQ1"/>
<proteinExistence type="predicted"/>
<feature type="region of interest" description="Disordered" evidence="1">
    <location>
        <begin position="1"/>
        <end position="97"/>
    </location>
</feature>
<evidence type="ECO:0000256" key="1">
    <source>
        <dbReference type="SAM" id="MobiDB-lite"/>
    </source>
</evidence>
<gene>
    <name evidence="3" type="ORF">RCL2_002711200</name>
    <name evidence="2" type="ORF">RclHR1_36850001</name>
</gene>
<protein>
    <submittedName>
        <fullName evidence="2">Uncharacterized protein</fullName>
    </submittedName>
</protein>
<organism evidence="2 4">
    <name type="scientific">Rhizophagus clarus</name>
    <dbReference type="NCBI Taxonomy" id="94130"/>
    <lineage>
        <taxon>Eukaryota</taxon>
        <taxon>Fungi</taxon>
        <taxon>Fungi incertae sedis</taxon>
        <taxon>Mucoromycota</taxon>
        <taxon>Glomeromycotina</taxon>
        <taxon>Glomeromycetes</taxon>
        <taxon>Glomerales</taxon>
        <taxon>Glomeraceae</taxon>
        <taxon>Rhizophagus</taxon>
    </lineage>
</organism>
<name>A0A2Z6RCQ1_9GLOM</name>
<dbReference type="Proteomes" id="UP000615446">
    <property type="component" value="Unassembled WGS sequence"/>
</dbReference>
<dbReference type="Proteomes" id="UP000247702">
    <property type="component" value="Unassembled WGS sequence"/>
</dbReference>
<feature type="compositionally biased region" description="Polar residues" evidence="1">
    <location>
        <begin position="22"/>
        <end position="36"/>
    </location>
</feature>
<comment type="caution">
    <text evidence="2">The sequence shown here is derived from an EMBL/GenBank/DDBJ whole genome shotgun (WGS) entry which is preliminary data.</text>
</comment>
<dbReference type="EMBL" id="BLAL01000286">
    <property type="protein sequence ID" value="GET00668.1"/>
    <property type="molecule type" value="Genomic_DNA"/>
</dbReference>
<accession>A0A2Z6RCQ1</accession>
<keyword evidence="4" id="KW-1185">Reference proteome</keyword>
<reference evidence="2 4" key="1">
    <citation type="submission" date="2017-11" db="EMBL/GenBank/DDBJ databases">
        <title>The genome of Rhizophagus clarus HR1 reveals common genetic basis of auxotrophy among arbuscular mycorrhizal fungi.</title>
        <authorList>
            <person name="Kobayashi Y."/>
        </authorList>
    </citation>
    <scope>NUCLEOTIDE SEQUENCE [LARGE SCALE GENOMIC DNA]</scope>
    <source>
        <strain evidence="2 4">HR1</strain>
    </source>
</reference>
<feature type="compositionally biased region" description="Low complexity" evidence="1">
    <location>
        <begin position="7"/>
        <end position="17"/>
    </location>
</feature>